<dbReference type="Gene3D" id="2.40.50.100">
    <property type="match status" value="1"/>
</dbReference>
<feature type="transmembrane region" description="Helical" evidence="4">
    <location>
        <begin position="353"/>
        <end position="373"/>
    </location>
</feature>
<dbReference type="InterPro" id="IPR058649">
    <property type="entry name" value="CzcB_C"/>
</dbReference>
<dbReference type="Pfam" id="PF25954">
    <property type="entry name" value="Beta-barrel_RND_2"/>
    <property type="match status" value="1"/>
</dbReference>
<name>A0AAQ3LCQ0_9BACT</name>
<organism evidence="9 10">
    <name type="scientific">Rubellicoccus peritrichatus</name>
    <dbReference type="NCBI Taxonomy" id="3080537"/>
    <lineage>
        <taxon>Bacteria</taxon>
        <taxon>Pseudomonadati</taxon>
        <taxon>Verrucomicrobiota</taxon>
        <taxon>Opitutia</taxon>
        <taxon>Puniceicoccales</taxon>
        <taxon>Cerasicoccaceae</taxon>
        <taxon>Rubellicoccus</taxon>
    </lineage>
</organism>
<dbReference type="Pfam" id="PF25973">
    <property type="entry name" value="BSH_CzcB"/>
    <property type="match status" value="1"/>
</dbReference>
<reference evidence="9 10" key="1">
    <citation type="submission" date="2023-10" db="EMBL/GenBank/DDBJ databases">
        <title>Rubellicoccus peritrichatus gen. nov., sp. nov., isolated from an algae of coral reef tank.</title>
        <authorList>
            <person name="Luo J."/>
        </authorList>
    </citation>
    <scope>NUCLEOTIDE SEQUENCE [LARGE SCALE GENOMIC DNA]</scope>
    <source>
        <strain evidence="9 10">CR14</strain>
    </source>
</reference>
<dbReference type="SUPFAM" id="SSF51230">
    <property type="entry name" value="Single hybrid motif"/>
    <property type="match status" value="1"/>
</dbReference>
<gene>
    <name evidence="9" type="ORF">RZN69_07690</name>
</gene>
<dbReference type="PANTHER" id="PTHR30097">
    <property type="entry name" value="CATION EFFLUX SYSTEM PROTEIN CUSB"/>
    <property type="match status" value="1"/>
</dbReference>
<keyword evidence="2" id="KW-0813">Transport</keyword>
<feature type="domain" description="CusB-like beta-barrel" evidence="6">
    <location>
        <begin position="149"/>
        <end position="221"/>
    </location>
</feature>
<evidence type="ECO:0000256" key="4">
    <source>
        <dbReference type="SAM" id="Phobius"/>
    </source>
</evidence>
<dbReference type="Gene3D" id="2.40.30.170">
    <property type="match status" value="1"/>
</dbReference>
<proteinExistence type="inferred from homology"/>
<dbReference type="RefSeq" id="WP_317835506.1">
    <property type="nucleotide sequence ID" value="NZ_CP136920.1"/>
</dbReference>
<evidence type="ECO:0000256" key="5">
    <source>
        <dbReference type="SAM" id="SignalP"/>
    </source>
</evidence>
<dbReference type="KEGG" id="puo:RZN69_07690"/>
<protein>
    <submittedName>
        <fullName evidence="9">Efflux RND transporter periplasmic adaptor subunit</fullName>
    </submittedName>
</protein>
<sequence length="384" mass="41736">MTNKSHLSVLCIFSFLSAQVGFAANRADNTIILDDNGIKNLRIESVEVEEQVFETTLFAIGRIEQIPENHSVLSTRIAGRVVELEAFEGDTVKKGQVLAKVESRQLGNPPPTVTLTAPQDGLVISSHVQLGQPVEPEAEMMDISDRSQMWAVAQIPEKEASQIGIGTKARIHVQALGDETIMATLTRFGVDADRQAGTIEGIFQVANPDGKLRPGMRAEFSIIIATRGDILAVPEDSIQGDPSQRVVFVRDFDLANGFVRVPVVVGEQNDESVEILSGLFPGDEVVTRGSYLLSFTGGGSSMSLKEALDAAHGHEHNEDGSEMTDEQREANRKAKLAAQGMLPEPEAKTNMPLLIYAAVMTCLFLVVLQRLLAKRHTRKGEENA</sequence>
<dbReference type="GO" id="GO:0016020">
    <property type="term" value="C:membrane"/>
    <property type="evidence" value="ECO:0007669"/>
    <property type="project" value="InterPro"/>
</dbReference>
<keyword evidence="10" id="KW-1185">Reference proteome</keyword>
<feature type="chain" id="PRO_5042856915" evidence="5">
    <location>
        <begin position="24"/>
        <end position="384"/>
    </location>
</feature>
<keyword evidence="4" id="KW-1133">Transmembrane helix</keyword>
<dbReference type="InterPro" id="IPR011053">
    <property type="entry name" value="Single_hybrid_motif"/>
</dbReference>
<dbReference type="PANTHER" id="PTHR30097:SF4">
    <property type="entry name" value="SLR6042 PROTEIN"/>
    <property type="match status" value="1"/>
</dbReference>
<evidence type="ECO:0000256" key="1">
    <source>
        <dbReference type="ARBA" id="ARBA00009477"/>
    </source>
</evidence>
<dbReference type="Gene3D" id="2.40.420.20">
    <property type="match status" value="1"/>
</dbReference>
<keyword evidence="5" id="KW-0732">Signal</keyword>
<dbReference type="Pfam" id="PF25975">
    <property type="entry name" value="CzcB_C"/>
    <property type="match status" value="1"/>
</dbReference>
<feature type="signal peptide" evidence="5">
    <location>
        <begin position="1"/>
        <end position="23"/>
    </location>
</feature>
<evidence type="ECO:0000313" key="9">
    <source>
        <dbReference type="EMBL" id="WOO42972.1"/>
    </source>
</evidence>
<accession>A0AAQ3LCQ0</accession>
<comment type="similarity">
    <text evidence="1">Belongs to the membrane fusion protein (MFP) (TC 8.A.1) family.</text>
</comment>
<feature type="domain" description="CzcB-like barrel-sandwich hybrid" evidence="7">
    <location>
        <begin position="73"/>
        <end position="145"/>
    </location>
</feature>
<keyword evidence="4" id="KW-0472">Membrane</keyword>
<evidence type="ECO:0000256" key="2">
    <source>
        <dbReference type="ARBA" id="ARBA00022448"/>
    </source>
</evidence>
<dbReference type="InterPro" id="IPR051909">
    <property type="entry name" value="MFP_Cation_Efflux"/>
</dbReference>
<dbReference type="NCBIfam" id="TIGR01730">
    <property type="entry name" value="RND_mfp"/>
    <property type="match status" value="1"/>
</dbReference>
<dbReference type="InterPro" id="IPR006143">
    <property type="entry name" value="RND_pump_MFP"/>
</dbReference>
<dbReference type="GO" id="GO:0022857">
    <property type="term" value="F:transmembrane transporter activity"/>
    <property type="evidence" value="ECO:0007669"/>
    <property type="project" value="InterPro"/>
</dbReference>
<feature type="compositionally biased region" description="Basic and acidic residues" evidence="3">
    <location>
        <begin position="310"/>
        <end position="332"/>
    </location>
</feature>
<evidence type="ECO:0000259" key="8">
    <source>
        <dbReference type="Pfam" id="PF25975"/>
    </source>
</evidence>
<evidence type="ECO:0000259" key="7">
    <source>
        <dbReference type="Pfam" id="PF25973"/>
    </source>
</evidence>
<dbReference type="Proteomes" id="UP001304300">
    <property type="component" value="Chromosome"/>
</dbReference>
<dbReference type="EMBL" id="CP136920">
    <property type="protein sequence ID" value="WOO42972.1"/>
    <property type="molecule type" value="Genomic_DNA"/>
</dbReference>
<dbReference type="InterPro" id="IPR058792">
    <property type="entry name" value="Beta-barrel_RND_2"/>
</dbReference>
<evidence type="ECO:0000313" key="10">
    <source>
        <dbReference type="Proteomes" id="UP001304300"/>
    </source>
</evidence>
<dbReference type="InterPro" id="IPR058647">
    <property type="entry name" value="BSH_CzcB-like"/>
</dbReference>
<dbReference type="AlphaFoldDB" id="A0AAQ3LCQ0"/>
<evidence type="ECO:0000259" key="6">
    <source>
        <dbReference type="Pfam" id="PF25954"/>
    </source>
</evidence>
<feature type="domain" description="CzcB-like C-terminal circularly permuted SH3-like" evidence="8">
    <location>
        <begin position="231"/>
        <end position="293"/>
    </location>
</feature>
<feature type="region of interest" description="Disordered" evidence="3">
    <location>
        <begin position="310"/>
        <end position="342"/>
    </location>
</feature>
<evidence type="ECO:0000256" key="3">
    <source>
        <dbReference type="SAM" id="MobiDB-lite"/>
    </source>
</evidence>
<keyword evidence="4" id="KW-0812">Transmembrane</keyword>